<protein>
    <submittedName>
        <fullName evidence="1">Phosphoribosylglycinamide formyltransferase</fullName>
    </submittedName>
</protein>
<sequence length="140" mass="15723">MAHPKMYEDEDRHLAMLRELCLAFPEARERVSHGRPNFYARVTFAYYGGSVKNPEPGGPMTPYDHAVLFRPSVEDRPALEQDPRTFVPAYLGSHGWLGLDLDAAPVDRQEVAELVDASYREVSGPRLVRLLDEAGSPADR</sequence>
<dbReference type="Gene3D" id="3.90.1150.30">
    <property type="match status" value="1"/>
</dbReference>
<dbReference type="Proteomes" id="UP001321475">
    <property type="component" value="Chromosome"/>
</dbReference>
<keyword evidence="2" id="KW-1185">Reference proteome</keyword>
<accession>A0ABN6X9Y5</accession>
<dbReference type="SUPFAM" id="SSF142906">
    <property type="entry name" value="YjbR-like"/>
    <property type="match status" value="1"/>
</dbReference>
<evidence type="ECO:0000313" key="2">
    <source>
        <dbReference type="Proteomes" id="UP001321475"/>
    </source>
</evidence>
<dbReference type="EMBL" id="AP027729">
    <property type="protein sequence ID" value="BDZ41707.1"/>
    <property type="molecule type" value="Genomic_DNA"/>
</dbReference>
<proteinExistence type="predicted"/>
<name>A0ABN6X9Y5_9CELL</name>
<gene>
    <name evidence="1" type="ORF">GCM10025865_10060</name>
</gene>
<dbReference type="Pfam" id="PF04237">
    <property type="entry name" value="YjbR"/>
    <property type="match status" value="1"/>
</dbReference>
<reference evidence="2" key="1">
    <citation type="journal article" date="2019" name="Int. J. Syst. Evol. Microbiol.">
        <title>The Global Catalogue of Microorganisms (GCM) 10K type strain sequencing project: providing services to taxonomists for standard genome sequencing and annotation.</title>
        <authorList>
            <consortium name="The Broad Institute Genomics Platform"/>
            <consortium name="The Broad Institute Genome Sequencing Center for Infectious Disease"/>
            <person name="Wu L."/>
            <person name="Ma J."/>
        </authorList>
    </citation>
    <scope>NUCLEOTIDE SEQUENCE [LARGE SCALE GENOMIC DNA]</scope>
    <source>
        <strain evidence="2">NBRC 108565</strain>
    </source>
</reference>
<evidence type="ECO:0000313" key="1">
    <source>
        <dbReference type="EMBL" id="BDZ41707.1"/>
    </source>
</evidence>
<organism evidence="1 2">
    <name type="scientific">Paraoerskovia sediminicola</name>
    <dbReference type="NCBI Taxonomy" id="1138587"/>
    <lineage>
        <taxon>Bacteria</taxon>
        <taxon>Bacillati</taxon>
        <taxon>Actinomycetota</taxon>
        <taxon>Actinomycetes</taxon>
        <taxon>Micrococcales</taxon>
        <taxon>Cellulomonadaceae</taxon>
        <taxon>Paraoerskovia</taxon>
    </lineage>
</organism>
<dbReference type="InterPro" id="IPR058532">
    <property type="entry name" value="YjbR/MT2646/Rv2570-like"/>
</dbReference>
<dbReference type="InterPro" id="IPR038056">
    <property type="entry name" value="YjbR-like_sf"/>
</dbReference>
<dbReference type="RefSeq" id="WP_286218808.1">
    <property type="nucleotide sequence ID" value="NZ_AP027729.1"/>
</dbReference>